<evidence type="ECO:0000256" key="8">
    <source>
        <dbReference type="ARBA" id="ARBA00022771"/>
    </source>
</evidence>
<dbReference type="GO" id="GO:0016567">
    <property type="term" value="P:protein ubiquitination"/>
    <property type="evidence" value="ECO:0007669"/>
    <property type="project" value="UniProtKB-UniPathway"/>
</dbReference>
<comment type="pathway">
    <text evidence="3">Protein modification; protein ubiquitination.</text>
</comment>
<dbReference type="InterPro" id="IPR011016">
    <property type="entry name" value="Znf_RING-CH"/>
</dbReference>
<evidence type="ECO:0000256" key="11">
    <source>
        <dbReference type="ARBA" id="ARBA00022989"/>
    </source>
</evidence>
<dbReference type="eggNOG" id="KOG1609">
    <property type="taxonomic scope" value="Eukaryota"/>
</dbReference>
<reference evidence="15" key="4">
    <citation type="submission" date="2025-09" db="UniProtKB">
        <authorList>
            <consortium name="Ensembl"/>
        </authorList>
    </citation>
    <scope>IDENTIFICATION</scope>
</reference>
<evidence type="ECO:0000256" key="12">
    <source>
        <dbReference type="ARBA" id="ARBA00023136"/>
    </source>
</evidence>
<dbReference type="AlphaFoldDB" id="K7GD65"/>
<dbReference type="InterPro" id="IPR013083">
    <property type="entry name" value="Znf_RING/FYVE/PHD"/>
</dbReference>
<evidence type="ECO:0000259" key="14">
    <source>
        <dbReference type="PROSITE" id="PS51292"/>
    </source>
</evidence>
<evidence type="ECO:0000256" key="13">
    <source>
        <dbReference type="SAM" id="MobiDB-lite"/>
    </source>
</evidence>
<keyword evidence="11" id="KW-1133">Transmembrane helix</keyword>
<dbReference type="PANTHER" id="PTHR46053">
    <property type="entry name" value="E3 UBIQUITIN-PROTEIN LIGASE MARCH4-LIKE"/>
    <property type="match status" value="1"/>
</dbReference>
<evidence type="ECO:0000256" key="6">
    <source>
        <dbReference type="ARBA" id="ARBA00022692"/>
    </source>
</evidence>
<dbReference type="STRING" id="13735.ENSPSIP00000018226"/>
<protein>
    <recommendedName>
        <fullName evidence="4">RING-type E3 ubiquitin transferase</fullName>
        <ecNumber evidence="4">2.3.2.27</ecNumber>
    </recommendedName>
</protein>
<evidence type="ECO:0000256" key="9">
    <source>
        <dbReference type="ARBA" id="ARBA00022786"/>
    </source>
</evidence>
<feature type="domain" description="RING-CH-type" evidence="14">
    <location>
        <begin position="1"/>
        <end position="46"/>
    </location>
</feature>
<keyword evidence="12" id="KW-0472">Membrane</keyword>
<evidence type="ECO:0000256" key="5">
    <source>
        <dbReference type="ARBA" id="ARBA00022679"/>
    </source>
</evidence>
<dbReference type="InterPro" id="IPR046356">
    <property type="entry name" value="MARCHF4/9/11"/>
</dbReference>
<evidence type="ECO:0000313" key="16">
    <source>
        <dbReference type="Proteomes" id="UP000007267"/>
    </source>
</evidence>
<dbReference type="GO" id="GO:0005795">
    <property type="term" value="C:Golgi stack"/>
    <property type="evidence" value="ECO:0007669"/>
    <property type="project" value="Ensembl"/>
</dbReference>
<dbReference type="OMA" id="HAPACRY"/>
<dbReference type="EMBL" id="AGCU01002158">
    <property type="status" value="NOT_ANNOTATED_CDS"/>
    <property type="molecule type" value="Genomic_DNA"/>
</dbReference>
<organism evidence="15 16">
    <name type="scientific">Pelodiscus sinensis</name>
    <name type="common">Chinese softshell turtle</name>
    <name type="synonym">Trionyx sinensis</name>
    <dbReference type="NCBI Taxonomy" id="13735"/>
    <lineage>
        <taxon>Eukaryota</taxon>
        <taxon>Metazoa</taxon>
        <taxon>Chordata</taxon>
        <taxon>Craniata</taxon>
        <taxon>Vertebrata</taxon>
        <taxon>Euteleostomi</taxon>
        <taxon>Archelosauria</taxon>
        <taxon>Testudinata</taxon>
        <taxon>Testudines</taxon>
        <taxon>Cryptodira</taxon>
        <taxon>Trionychia</taxon>
        <taxon>Trionychidae</taxon>
        <taxon>Pelodiscus</taxon>
    </lineage>
</organism>
<dbReference type="Proteomes" id="UP000007267">
    <property type="component" value="Unassembled WGS sequence"/>
</dbReference>
<keyword evidence="5" id="KW-0808">Transferase</keyword>
<reference evidence="16" key="2">
    <citation type="journal article" date="2013" name="Nat. Genet.">
        <title>The draft genomes of soft-shell turtle and green sea turtle yield insights into the development and evolution of the turtle-specific body plan.</title>
        <authorList>
            <person name="Wang Z."/>
            <person name="Pascual-Anaya J."/>
            <person name="Zadissa A."/>
            <person name="Li W."/>
            <person name="Niimura Y."/>
            <person name="Huang Z."/>
            <person name="Li C."/>
            <person name="White S."/>
            <person name="Xiong Z."/>
            <person name="Fang D."/>
            <person name="Wang B."/>
            <person name="Ming Y."/>
            <person name="Chen Y."/>
            <person name="Zheng Y."/>
            <person name="Kuraku S."/>
            <person name="Pignatelli M."/>
            <person name="Herrero J."/>
            <person name="Beal K."/>
            <person name="Nozawa M."/>
            <person name="Li Q."/>
            <person name="Wang J."/>
            <person name="Zhang H."/>
            <person name="Yu L."/>
            <person name="Shigenobu S."/>
            <person name="Wang J."/>
            <person name="Liu J."/>
            <person name="Flicek P."/>
            <person name="Searle S."/>
            <person name="Wang J."/>
            <person name="Kuratani S."/>
            <person name="Yin Y."/>
            <person name="Aken B."/>
            <person name="Zhang G."/>
            <person name="Irie N."/>
        </authorList>
    </citation>
    <scope>NUCLEOTIDE SEQUENCE [LARGE SCALE GENOMIC DNA]</scope>
    <source>
        <strain evidence="16">Daiwa-1</strain>
    </source>
</reference>
<evidence type="ECO:0000313" key="15">
    <source>
        <dbReference type="Ensembl" id="ENSPSIP00000018226.1"/>
    </source>
</evidence>
<comment type="catalytic activity">
    <reaction evidence="1">
        <text>S-ubiquitinyl-[E2 ubiquitin-conjugating enzyme]-L-cysteine + [acceptor protein]-L-lysine = [E2 ubiquitin-conjugating enzyme]-L-cysteine + N(6)-ubiquitinyl-[acceptor protein]-L-lysine.</text>
        <dbReference type="EC" id="2.3.2.27"/>
    </reaction>
</comment>
<dbReference type="GeneTree" id="ENSGT00940000158208"/>
<keyword evidence="9" id="KW-0833">Ubl conjugation pathway</keyword>
<evidence type="ECO:0000256" key="3">
    <source>
        <dbReference type="ARBA" id="ARBA00004906"/>
    </source>
</evidence>
<dbReference type="PANTHER" id="PTHR46053:SF4">
    <property type="entry name" value="E3 UBIQUITIN-PROTEIN LIGASE MARCHF9"/>
    <property type="match status" value="1"/>
</dbReference>
<evidence type="ECO:0000256" key="2">
    <source>
        <dbReference type="ARBA" id="ARBA00004127"/>
    </source>
</evidence>
<dbReference type="Ensembl" id="ENSPSIT00000018311.1">
    <property type="protein sequence ID" value="ENSPSIP00000018226.1"/>
    <property type="gene ID" value="ENSPSIG00000016207.1"/>
</dbReference>
<dbReference type="Gene3D" id="3.30.40.10">
    <property type="entry name" value="Zinc/RING finger domain, C3HC4 (zinc finger)"/>
    <property type="match status" value="1"/>
</dbReference>
<dbReference type="UniPathway" id="UPA00143"/>
<dbReference type="GO" id="GO:0061630">
    <property type="term" value="F:ubiquitin protein ligase activity"/>
    <property type="evidence" value="ECO:0007669"/>
    <property type="project" value="UniProtKB-EC"/>
</dbReference>
<keyword evidence="16" id="KW-1185">Reference proteome</keyword>
<feature type="region of interest" description="Disordered" evidence="13">
    <location>
        <begin position="155"/>
        <end position="182"/>
    </location>
</feature>
<keyword evidence="6" id="KW-0812">Transmembrane</keyword>
<dbReference type="HOGENOM" id="CLU_045217_1_0_1"/>
<keyword evidence="8" id="KW-0863">Zinc-finger</keyword>
<dbReference type="GO" id="GO:0008270">
    <property type="term" value="F:zinc ion binding"/>
    <property type="evidence" value="ECO:0007669"/>
    <property type="project" value="UniProtKB-KW"/>
</dbReference>
<dbReference type="SUPFAM" id="SSF57850">
    <property type="entry name" value="RING/U-box"/>
    <property type="match status" value="1"/>
</dbReference>
<evidence type="ECO:0000256" key="7">
    <source>
        <dbReference type="ARBA" id="ARBA00022723"/>
    </source>
</evidence>
<evidence type="ECO:0000256" key="10">
    <source>
        <dbReference type="ARBA" id="ARBA00022833"/>
    </source>
</evidence>
<evidence type="ECO:0000256" key="1">
    <source>
        <dbReference type="ARBA" id="ARBA00000900"/>
    </source>
</evidence>
<name>K7GD65_PELSI</name>
<gene>
    <name evidence="15" type="primary">MARCHF9</name>
</gene>
<dbReference type="SMART" id="SM00744">
    <property type="entry name" value="RINGv"/>
    <property type="match status" value="1"/>
</dbReference>
<dbReference type="EMBL" id="AGCU01002157">
    <property type="status" value="NOT_ANNOTATED_CDS"/>
    <property type="molecule type" value="Genomic_DNA"/>
</dbReference>
<evidence type="ECO:0000256" key="4">
    <source>
        <dbReference type="ARBA" id="ARBA00012483"/>
    </source>
</evidence>
<sequence length="221" mass="24580">PLQGELLSPCRCDGSVRCTHQPCLIRWISERGSWSCELCYFKYQVLAISTKNPLQVSLSSLTSRQTAHAPACRYGDQHALTQTAHALTRIVSISVSRQGLALIIIKCKGYSSLDILIRLIIHEGSSVYRIFKRWQAVNQQWKVLNYDKTRDLGEPVGGAAAKAGGRNSRTNPSSGRERNPRRGQLGRTILNLLHILSHLRPNEHRGGASSGREVVMRVTTV</sequence>
<dbReference type="GO" id="GO:0005802">
    <property type="term" value="C:trans-Golgi network"/>
    <property type="evidence" value="ECO:0007669"/>
    <property type="project" value="Ensembl"/>
</dbReference>
<keyword evidence="7" id="KW-0479">Metal-binding</keyword>
<reference evidence="16" key="1">
    <citation type="submission" date="2011-10" db="EMBL/GenBank/DDBJ databases">
        <authorList>
            <consortium name="Soft-shell Turtle Genome Consortium"/>
        </authorList>
    </citation>
    <scope>NUCLEOTIDE SEQUENCE [LARGE SCALE GENOMIC DNA]</scope>
    <source>
        <strain evidence="16">Daiwa-1</strain>
    </source>
</reference>
<reference evidence="15" key="3">
    <citation type="submission" date="2025-08" db="UniProtKB">
        <authorList>
            <consortium name="Ensembl"/>
        </authorList>
    </citation>
    <scope>IDENTIFICATION</scope>
</reference>
<accession>K7GD65</accession>
<proteinExistence type="predicted"/>
<dbReference type="Pfam" id="PF12906">
    <property type="entry name" value="RINGv"/>
    <property type="match status" value="1"/>
</dbReference>
<keyword evidence="10" id="KW-0862">Zinc</keyword>
<comment type="subcellular location">
    <subcellularLocation>
        <location evidence="2">Endomembrane system</location>
        <topology evidence="2">Multi-pass membrane protein</topology>
    </subcellularLocation>
</comment>
<dbReference type="EC" id="2.3.2.27" evidence="4"/>
<dbReference type="PROSITE" id="PS51292">
    <property type="entry name" value="ZF_RING_CH"/>
    <property type="match status" value="1"/>
</dbReference>